<dbReference type="InterPro" id="IPR020846">
    <property type="entry name" value="MFS_dom"/>
</dbReference>
<keyword evidence="3 6" id="KW-0812">Transmembrane</keyword>
<feature type="transmembrane region" description="Helical" evidence="6">
    <location>
        <begin position="184"/>
        <end position="202"/>
    </location>
</feature>
<dbReference type="PANTHER" id="PTHR23504:SF15">
    <property type="entry name" value="MAJOR FACILITATOR SUPERFAMILY (MFS) PROFILE DOMAIN-CONTAINING PROTEIN"/>
    <property type="match status" value="1"/>
</dbReference>
<sequence>MTKMKKKKNSILPLFLTVFIDLLGLGIVIPILPMVLLDPSTGILPMDMSFSTRSIIYGFLIAAYPIAQFFSAPILGALADEKGRKKILTLSLIGTLVGYLLFGLGILQKNVYLLFLGRILDGFTGGNISIAQSSIADISTEKTKAKNFGLIGMAFGLGFVIGPYMGGKLSDPSIVSWFNYDTPFWFAAILTFLNIISVIFKFKETLITSRKANISFTIGAKNIKKAFSIPNLKSVFLTVFFLTIGFNFFTQFFQVFLIGKFSFNQSQVGNLFAYMGIWIAFAQGGFQRPLSKKYRPSQILNYSAILLAIVLPMLLLPTKSIWIYAIIPFIAIFQGLTQPNGTAIVSNQSDASTQGEILGVNQSVQSLAQAIPPIIAGFVTSIDLRLPIILGSVSILIGWLIFKALYKEKPLPTNTESNLDYIND</sequence>
<dbReference type="GO" id="GO:0022857">
    <property type="term" value="F:transmembrane transporter activity"/>
    <property type="evidence" value="ECO:0007669"/>
    <property type="project" value="InterPro"/>
</dbReference>
<feature type="transmembrane region" description="Helical" evidence="6">
    <location>
        <begin position="235"/>
        <end position="259"/>
    </location>
</feature>
<evidence type="ECO:0000256" key="2">
    <source>
        <dbReference type="ARBA" id="ARBA00022448"/>
    </source>
</evidence>
<feature type="transmembrane region" description="Helical" evidence="6">
    <location>
        <begin position="384"/>
        <end position="402"/>
    </location>
</feature>
<feature type="transmembrane region" description="Helical" evidence="6">
    <location>
        <begin position="12"/>
        <end position="35"/>
    </location>
</feature>
<feature type="transmembrane region" description="Helical" evidence="6">
    <location>
        <begin position="271"/>
        <end position="287"/>
    </location>
</feature>
<reference evidence="8 9" key="1">
    <citation type="submission" date="2020-08" db="EMBL/GenBank/DDBJ databases">
        <title>Clostridia isolated from Swiss meat.</title>
        <authorList>
            <person name="Wambui J."/>
            <person name="Stevens M.J.A."/>
            <person name="Stephan R."/>
        </authorList>
    </citation>
    <scope>NUCLEOTIDE SEQUENCE [LARGE SCALE GENOMIC DNA]</scope>
    <source>
        <strain evidence="8 9">CM001</strain>
    </source>
</reference>
<proteinExistence type="predicted"/>
<evidence type="ECO:0000313" key="8">
    <source>
        <dbReference type="EMBL" id="MBB6713967.1"/>
    </source>
</evidence>
<accession>A0A7X0SAG2</accession>
<dbReference type="PROSITE" id="PS50850">
    <property type="entry name" value="MFS"/>
    <property type="match status" value="1"/>
</dbReference>
<dbReference type="Pfam" id="PF07690">
    <property type="entry name" value="MFS_1"/>
    <property type="match status" value="1"/>
</dbReference>
<feature type="transmembrane region" description="Helical" evidence="6">
    <location>
        <begin position="299"/>
        <end position="315"/>
    </location>
</feature>
<comment type="caution">
    <text evidence="8">The sequence shown here is derived from an EMBL/GenBank/DDBJ whole genome shotgun (WGS) entry which is preliminary data.</text>
</comment>
<dbReference type="EMBL" id="JACKWY010000002">
    <property type="protein sequence ID" value="MBB6713967.1"/>
    <property type="molecule type" value="Genomic_DNA"/>
</dbReference>
<keyword evidence="5 6" id="KW-0472">Membrane</keyword>
<feature type="transmembrane region" description="Helical" evidence="6">
    <location>
        <begin position="87"/>
        <end position="107"/>
    </location>
</feature>
<dbReference type="InterPro" id="IPR036259">
    <property type="entry name" value="MFS_trans_sf"/>
</dbReference>
<keyword evidence="4 6" id="KW-1133">Transmembrane helix</keyword>
<dbReference type="PANTHER" id="PTHR23504">
    <property type="entry name" value="MAJOR FACILITATOR SUPERFAMILY DOMAIN-CONTAINING PROTEIN 10"/>
    <property type="match status" value="1"/>
</dbReference>
<evidence type="ECO:0000256" key="5">
    <source>
        <dbReference type="ARBA" id="ARBA00023136"/>
    </source>
</evidence>
<dbReference type="InterPro" id="IPR011701">
    <property type="entry name" value="MFS"/>
</dbReference>
<comment type="subcellular location">
    <subcellularLocation>
        <location evidence="1">Cell membrane</location>
        <topology evidence="1">Multi-pass membrane protein</topology>
    </subcellularLocation>
</comment>
<feature type="transmembrane region" description="Helical" evidence="6">
    <location>
        <begin position="55"/>
        <end position="75"/>
    </location>
</feature>
<feature type="transmembrane region" description="Helical" evidence="6">
    <location>
        <begin position="147"/>
        <end position="164"/>
    </location>
</feature>
<evidence type="ECO:0000259" key="7">
    <source>
        <dbReference type="PROSITE" id="PS50850"/>
    </source>
</evidence>
<dbReference type="GO" id="GO:0005886">
    <property type="term" value="C:plasma membrane"/>
    <property type="evidence" value="ECO:0007669"/>
    <property type="project" value="UniProtKB-SubCell"/>
</dbReference>
<evidence type="ECO:0000313" key="9">
    <source>
        <dbReference type="Proteomes" id="UP000585258"/>
    </source>
</evidence>
<feature type="transmembrane region" description="Helical" evidence="6">
    <location>
        <begin position="113"/>
        <end position="135"/>
    </location>
</feature>
<gene>
    <name evidence="8" type="ORF">H7E68_04350</name>
</gene>
<keyword evidence="2" id="KW-0813">Transport</keyword>
<organism evidence="8 9">
    <name type="scientific">Clostridium gasigenes</name>
    <dbReference type="NCBI Taxonomy" id="94869"/>
    <lineage>
        <taxon>Bacteria</taxon>
        <taxon>Bacillati</taxon>
        <taxon>Bacillota</taxon>
        <taxon>Clostridia</taxon>
        <taxon>Eubacteriales</taxon>
        <taxon>Clostridiaceae</taxon>
        <taxon>Clostridium</taxon>
    </lineage>
</organism>
<evidence type="ECO:0000256" key="1">
    <source>
        <dbReference type="ARBA" id="ARBA00004651"/>
    </source>
</evidence>
<feature type="domain" description="Major facilitator superfamily (MFS) profile" evidence="7">
    <location>
        <begin position="10"/>
        <end position="410"/>
    </location>
</feature>
<evidence type="ECO:0000256" key="3">
    <source>
        <dbReference type="ARBA" id="ARBA00022692"/>
    </source>
</evidence>
<evidence type="ECO:0000256" key="6">
    <source>
        <dbReference type="SAM" id="Phobius"/>
    </source>
</evidence>
<dbReference type="SUPFAM" id="SSF103473">
    <property type="entry name" value="MFS general substrate transporter"/>
    <property type="match status" value="1"/>
</dbReference>
<dbReference type="AlphaFoldDB" id="A0A7X0SAG2"/>
<evidence type="ECO:0000256" key="4">
    <source>
        <dbReference type="ARBA" id="ARBA00022989"/>
    </source>
</evidence>
<protein>
    <submittedName>
        <fullName evidence="8">MFS transporter</fullName>
    </submittedName>
</protein>
<dbReference type="Proteomes" id="UP000585258">
    <property type="component" value="Unassembled WGS sequence"/>
</dbReference>
<dbReference type="Gene3D" id="1.20.1250.20">
    <property type="entry name" value="MFS general substrate transporter like domains"/>
    <property type="match status" value="1"/>
</dbReference>
<name>A0A7X0SAG2_9CLOT</name>
<feature type="transmembrane region" description="Helical" evidence="6">
    <location>
        <begin position="321"/>
        <end position="337"/>
    </location>
</feature>
<dbReference type="CDD" id="cd17330">
    <property type="entry name" value="MFS_SLC46_TetA_like"/>
    <property type="match status" value="1"/>
</dbReference>